<feature type="region of interest" description="Disordered" evidence="6">
    <location>
        <begin position="1"/>
        <end position="22"/>
    </location>
</feature>
<evidence type="ECO:0000256" key="6">
    <source>
        <dbReference type="SAM" id="MobiDB-lite"/>
    </source>
</evidence>
<dbReference type="FunFam" id="4.10.1110.10:FF:000001">
    <property type="entry name" value="Zinc finger AN1-type containing 6"/>
    <property type="match status" value="1"/>
</dbReference>
<dbReference type="Pfam" id="PF01428">
    <property type="entry name" value="zf-AN1"/>
    <property type="match status" value="1"/>
</dbReference>
<evidence type="ECO:0000256" key="2">
    <source>
        <dbReference type="ARBA" id="ARBA00022723"/>
    </source>
</evidence>
<keyword evidence="2" id="KW-0479">Metal-binding</keyword>
<comment type="function">
    <text evidence="1">May be involved in environmental stress response.</text>
</comment>
<dbReference type="InterPro" id="IPR000058">
    <property type="entry name" value="Znf_AN1"/>
</dbReference>
<dbReference type="PROSITE" id="PS51036">
    <property type="entry name" value="ZF_A20"/>
    <property type="match status" value="1"/>
</dbReference>
<dbReference type="Proteomes" id="UP000325577">
    <property type="component" value="Linkage Group LG14"/>
</dbReference>
<dbReference type="SUPFAM" id="SSF57716">
    <property type="entry name" value="Glucocorticoid receptor-like (DNA-binding domain)"/>
    <property type="match status" value="1"/>
</dbReference>
<dbReference type="OrthoDB" id="428577at2759"/>
<name>A0A5J5B9M6_9ASTE</name>
<proteinExistence type="predicted"/>
<dbReference type="SMART" id="SM00154">
    <property type="entry name" value="ZnF_AN1"/>
    <property type="match status" value="1"/>
</dbReference>
<dbReference type="InterPro" id="IPR002653">
    <property type="entry name" value="Znf_A20"/>
</dbReference>
<evidence type="ECO:0000256" key="3">
    <source>
        <dbReference type="ARBA" id="ARBA00022771"/>
    </source>
</evidence>
<dbReference type="InterPro" id="IPR050652">
    <property type="entry name" value="AN1_A20_ZnFinger"/>
</dbReference>
<organism evidence="9 10">
    <name type="scientific">Nyssa sinensis</name>
    <dbReference type="NCBI Taxonomy" id="561372"/>
    <lineage>
        <taxon>Eukaryota</taxon>
        <taxon>Viridiplantae</taxon>
        <taxon>Streptophyta</taxon>
        <taxon>Embryophyta</taxon>
        <taxon>Tracheophyta</taxon>
        <taxon>Spermatophyta</taxon>
        <taxon>Magnoliopsida</taxon>
        <taxon>eudicotyledons</taxon>
        <taxon>Gunneridae</taxon>
        <taxon>Pentapetalae</taxon>
        <taxon>asterids</taxon>
        <taxon>Cornales</taxon>
        <taxon>Nyssaceae</taxon>
        <taxon>Nyssa</taxon>
    </lineage>
</organism>
<keyword evidence="3 5" id="KW-0863">Zinc-finger</keyword>
<evidence type="ECO:0000313" key="10">
    <source>
        <dbReference type="Proteomes" id="UP000325577"/>
    </source>
</evidence>
<dbReference type="GO" id="GO:0008270">
    <property type="term" value="F:zinc ion binding"/>
    <property type="evidence" value="ECO:0007669"/>
    <property type="project" value="UniProtKB-KW"/>
</dbReference>
<feature type="domain" description="A20-type" evidence="7">
    <location>
        <begin position="77"/>
        <end position="111"/>
    </location>
</feature>
<dbReference type="PANTHER" id="PTHR10634:SF67">
    <property type="entry name" value="AN1-TYPE ZINC FINGER PROTEIN 3"/>
    <property type="match status" value="1"/>
</dbReference>
<dbReference type="SMART" id="SM00259">
    <property type="entry name" value="ZnF_A20"/>
    <property type="match status" value="1"/>
</dbReference>
<evidence type="ECO:0000259" key="7">
    <source>
        <dbReference type="PROSITE" id="PS51036"/>
    </source>
</evidence>
<sequence>MDKLKTNDPKTNLASKHLIPRPSAPLQPVPPFSLLTPPISPSPFVHVVKIVSIWKSISSDRALTIAKMAEEQKWQEPEGHRLCANNCGFFGSPTTLNLCSKCYKDYCLKEQQASKAKLAVEKSFTQATLAASSSSSLFNSLNSISSDSVVSPEITGDGRNPLTATVETLAPVAAQPNRCATCRRRVGLTGFKCRCGSAFCGTHRYPEQHGCTFDFKALGKEAIAKANPVVIAEKLKKI</sequence>
<reference evidence="9 10" key="1">
    <citation type="submission" date="2019-09" db="EMBL/GenBank/DDBJ databases">
        <title>A chromosome-level genome assembly of the Chinese tupelo Nyssa sinensis.</title>
        <authorList>
            <person name="Yang X."/>
            <person name="Kang M."/>
            <person name="Yang Y."/>
            <person name="Xiong H."/>
            <person name="Wang M."/>
            <person name="Zhang Z."/>
            <person name="Wang Z."/>
            <person name="Wu H."/>
            <person name="Ma T."/>
            <person name="Liu J."/>
            <person name="Xi Z."/>
        </authorList>
    </citation>
    <scope>NUCLEOTIDE SEQUENCE [LARGE SCALE GENOMIC DNA]</scope>
    <source>
        <strain evidence="9">J267</strain>
        <tissue evidence="9">Leaf</tissue>
    </source>
</reference>
<evidence type="ECO:0008006" key="11">
    <source>
        <dbReference type="Google" id="ProtNLM"/>
    </source>
</evidence>
<keyword evidence="10" id="KW-1185">Reference proteome</keyword>
<evidence type="ECO:0000259" key="8">
    <source>
        <dbReference type="PROSITE" id="PS51039"/>
    </source>
</evidence>
<evidence type="ECO:0000256" key="5">
    <source>
        <dbReference type="PROSITE-ProRule" id="PRU00449"/>
    </source>
</evidence>
<evidence type="ECO:0000256" key="1">
    <source>
        <dbReference type="ARBA" id="ARBA00003732"/>
    </source>
</evidence>
<dbReference type="PANTHER" id="PTHR10634">
    <property type="entry name" value="AN1-TYPE ZINC FINGER PROTEIN"/>
    <property type="match status" value="1"/>
</dbReference>
<dbReference type="Gene3D" id="4.10.1110.10">
    <property type="entry name" value="AN1-like Zinc finger"/>
    <property type="match status" value="1"/>
</dbReference>
<keyword evidence="4" id="KW-0862">Zinc</keyword>
<dbReference type="Gene3D" id="1.20.5.4770">
    <property type="match status" value="1"/>
</dbReference>
<dbReference type="GO" id="GO:0003677">
    <property type="term" value="F:DNA binding"/>
    <property type="evidence" value="ECO:0007669"/>
    <property type="project" value="InterPro"/>
</dbReference>
<dbReference type="Pfam" id="PF01754">
    <property type="entry name" value="zf-A20"/>
    <property type="match status" value="1"/>
</dbReference>
<dbReference type="AlphaFoldDB" id="A0A5J5B9M6"/>
<evidence type="ECO:0000256" key="4">
    <source>
        <dbReference type="ARBA" id="ARBA00022833"/>
    </source>
</evidence>
<feature type="domain" description="AN1-type" evidence="8">
    <location>
        <begin position="173"/>
        <end position="219"/>
    </location>
</feature>
<accession>A0A5J5B9M6</accession>
<dbReference type="SUPFAM" id="SSF118310">
    <property type="entry name" value="AN1-like Zinc finger"/>
    <property type="match status" value="1"/>
</dbReference>
<gene>
    <name evidence="9" type="ORF">F0562_025842</name>
</gene>
<dbReference type="InterPro" id="IPR035896">
    <property type="entry name" value="AN1-like_Znf"/>
</dbReference>
<dbReference type="PROSITE" id="PS51039">
    <property type="entry name" value="ZF_AN1"/>
    <property type="match status" value="1"/>
</dbReference>
<protein>
    <recommendedName>
        <fullName evidence="11">AN1-type domain-containing protein</fullName>
    </recommendedName>
</protein>
<evidence type="ECO:0000313" key="9">
    <source>
        <dbReference type="EMBL" id="KAA8539150.1"/>
    </source>
</evidence>
<dbReference type="EMBL" id="CM018037">
    <property type="protein sequence ID" value="KAA8539150.1"/>
    <property type="molecule type" value="Genomic_DNA"/>
</dbReference>